<reference evidence="3" key="1">
    <citation type="submission" date="2016-10" db="EMBL/GenBank/DDBJ databases">
        <authorList>
            <person name="Varghese N."/>
            <person name="Submissions S."/>
        </authorList>
    </citation>
    <scope>NUCLEOTIDE SEQUENCE [LARGE SCALE GENOMIC DNA]</scope>
    <source>
        <strain evidence="3">SP</strain>
    </source>
</reference>
<dbReference type="Proteomes" id="UP000198935">
    <property type="component" value="Unassembled WGS sequence"/>
</dbReference>
<dbReference type="EMBL" id="FNPI01000010">
    <property type="protein sequence ID" value="SDZ33319.1"/>
    <property type="molecule type" value="Genomic_DNA"/>
</dbReference>
<keyword evidence="2" id="KW-0969">Cilium</keyword>
<evidence type="ECO:0000313" key="2">
    <source>
        <dbReference type="EMBL" id="SDZ33319.1"/>
    </source>
</evidence>
<proteinExistence type="predicted"/>
<name>A0A1H3S862_9BACI</name>
<accession>A0A1H3S862</accession>
<gene>
    <name evidence="2" type="ORF">SAMN05421736_11020</name>
</gene>
<keyword evidence="3" id="KW-1185">Reference proteome</keyword>
<organism evidence="2 3">
    <name type="scientific">Evansella caseinilytica</name>
    <dbReference type="NCBI Taxonomy" id="1503961"/>
    <lineage>
        <taxon>Bacteria</taxon>
        <taxon>Bacillati</taxon>
        <taxon>Bacillota</taxon>
        <taxon>Bacilli</taxon>
        <taxon>Bacillales</taxon>
        <taxon>Bacillaceae</taxon>
        <taxon>Evansella</taxon>
    </lineage>
</organism>
<evidence type="ECO:0000313" key="3">
    <source>
        <dbReference type="Proteomes" id="UP000198935"/>
    </source>
</evidence>
<evidence type="ECO:0000256" key="1">
    <source>
        <dbReference type="SAM" id="MobiDB-lite"/>
    </source>
</evidence>
<feature type="compositionally biased region" description="Basic and acidic residues" evidence="1">
    <location>
        <begin position="112"/>
        <end position="122"/>
    </location>
</feature>
<feature type="region of interest" description="Disordered" evidence="1">
    <location>
        <begin position="112"/>
        <end position="137"/>
    </location>
</feature>
<dbReference type="OrthoDB" id="1739831at2"/>
<dbReference type="STRING" id="1503961.SAMN05421736_11020"/>
<dbReference type="InterPro" id="IPR022258">
    <property type="entry name" value="Flagellar_operon_YvyF"/>
</dbReference>
<dbReference type="NCBIfam" id="TIGR03826">
    <property type="entry name" value="YvyF"/>
    <property type="match status" value="1"/>
</dbReference>
<protein>
    <submittedName>
        <fullName evidence="2">Flagellar operon protein TIGR03826</fullName>
    </submittedName>
</protein>
<sequence length="151" mass="17566">MADLANCPNCGKVFVKALRPVCDACYREVEEKFDTVYTFIRKSRNRSATIDQVCEETGVEKDLIIRFIREGRLQLSQFPNLGYPCEKCGESTREGRLCSKCKKEINDGLREVRKSPDREERKPLRHKSLAAENNDLPDLESSLYERFRRKD</sequence>
<keyword evidence="2" id="KW-0966">Cell projection</keyword>
<dbReference type="AlphaFoldDB" id="A0A1H3S862"/>
<keyword evidence="2" id="KW-0282">Flagellum</keyword>